<evidence type="ECO:0000313" key="1">
    <source>
        <dbReference type="EMBL" id="SVE53494.1"/>
    </source>
</evidence>
<gene>
    <name evidence="1" type="ORF">METZ01_LOCUS506348</name>
</gene>
<dbReference type="AlphaFoldDB" id="A0A383EA52"/>
<reference evidence="1" key="1">
    <citation type="submission" date="2018-05" db="EMBL/GenBank/DDBJ databases">
        <authorList>
            <person name="Lanie J.A."/>
            <person name="Ng W.-L."/>
            <person name="Kazmierczak K.M."/>
            <person name="Andrzejewski T.M."/>
            <person name="Davidsen T.M."/>
            <person name="Wayne K.J."/>
            <person name="Tettelin H."/>
            <person name="Glass J.I."/>
            <person name="Rusch D."/>
            <person name="Podicherti R."/>
            <person name="Tsui H.-C.T."/>
            <person name="Winkler M.E."/>
        </authorList>
    </citation>
    <scope>NUCLEOTIDE SEQUENCE</scope>
</reference>
<accession>A0A383EA52</accession>
<proteinExistence type="predicted"/>
<evidence type="ECO:0008006" key="2">
    <source>
        <dbReference type="Google" id="ProtNLM"/>
    </source>
</evidence>
<dbReference type="EMBL" id="UINC01224047">
    <property type="protein sequence ID" value="SVE53494.1"/>
    <property type="molecule type" value="Genomic_DNA"/>
</dbReference>
<feature type="non-terminal residue" evidence="1">
    <location>
        <position position="221"/>
    </location>
</feature>
<dbReference type="Gene3D" id="3.40.50.2000">
    <property type="entry name" value="Glycogen Phosphorylase B"/>
    <property type="match status" value="2"/>
</dbReference>
<organism evidence="1">
    <name type="scientific">marine metagenome</name>
    <dbReference type="NCBI Taxonomy" id="408172"/>
    <lineage>
        <taxon>unclassified sequences</taxon>
        <taxon>metagenomes</taxon>
        <taxon>ecological metagenomes</taxon>
    </lineage>
</organism>
<dbReference type="SUPFAM" id="SSF53756">
    <property type="entry name" value="UDP-Glycosyltransferase/glycogen phosphorylase"/>
    <property type="match status" value="1"/>
</dbReference>
<sequence>MNKPLRILAVNGESDPAETGSFIEMRKSGIDITVITWPGTFNHDRLIEAGVPTISYVLKGKFSPEGIRVIRQELMRKPYDVLHMLDKRGTMNGLWASIGIDIKRIAYRGIVGNVSYFDPQMWFYLLNPKLDHIICVCEAVRQYLLSVGIPGLRIRRNVPVTIYKGHDPDWYAPPFEDLNQFGIPDGSFVVACTVRGVRRKGVPILLEAIDKLPPGLNMHFL</sequence>
<name>A0A383EA52_9ZZZZ</name>
<protein>
    <recommendedName>
        <fullName evidence="2">Glycosyltransferase subfamily 4-like N-terminal domain-containing protein</fullName>
    </recommendedName>
</protein>